<name>A0AAD4D0A7_9FUNG</name>
<feature type="non-terminal residue" evidence="1">
    <location>
        <position position="95"/>
    </location>
</feature>
<protein>
    <submittedName>
        <fullName evidence="1">Uncharacterized protein</fullName>
    </submittedName>
</protein>
<dbReference type="AlphaFoldDB" id="A0AAD4D0A7"/>
<organism evidence="1 2">
    <name type="scientific">Linnemannia exigua</name>
    <dbReference type="NCBI Taxonomy" id="604196"/>
    <lineage>
        <taxon>Eukaryota</taxon>
        <taxon>Fungi</taxon>
        <taxon>Fungi incertae sedis</taxon>
        <taxon>Mucoromycota</taxon>
        <taxon>Mortierellomycotina</taxon>
        <taxon>Mortierellomycetes</taxon>
        <taxon>Mortierellales</taxon>
        <taxon>Mortierellaceae</taxon>
        <taxon>Linnemannia</taxon>
    </lineage>
</organism>
<dbReference type="Proteomes" id="UP001194580">
    <property type="component" value="Unassembled WGS sequence"/>
</dbReference>
<keyword evidence="2" id="KW-1185">Reference proteome</keyword>
<evidence type="ECO:0000313" key="2">
    <source>
        <dbReference type="Proteomes" id="UP001194580"/>
    </source>
</evidence>
<dbReference type="EMBL" id="JAAAIL010003959">
    <property type="protein sequence ID" value="KAG0248742.1"/>
    <property type="molecule type" value="Genomic_DNA"/>
</dbReference>
<sequence>CRMNEALAMKKHRHGDGDRDSMLEAALNRRLDDLEDLRKAFESMLEGKKPFDPPVDHGTAVQRAWLHSADPYDYRERLECLIDRAEAALAKLEER</sequence>
<proteinExistence type="predicted"/>
<accession>A0AAD4D0A7</accession>
<reference evidence="1" key="1">
    <citation type="journal article" date="2020" name="Fungal Divers.">
        <title>Resolving the Mortierellaceae phylogeny through synthesis of multi-gene phylogenetics and phylogenomics.</title>
        <authorList>
            <person name="Vandepol N."/>
            <person name="Liber J."/>
            <person name="Desiro A."/>
            <person name="Na H."/>
            <person name="Kennedy M."/>
            <person name="Barry K."/>
            <person name="Grigoriev I.V."/>
            <person name="Miller A.N."/>
            <person name="O'Donnell K."/>
            <person name="Stajich J.E."/>
            <person name="Bonito G."/>
        </authorList>
    </citation>
    <scope>NUCLEOTIDE SEQUENCE</scope>
    <source>
        <strain evidence="1">NRRL 28262</strain>
    </source>
</reference>
<comment type="caution">
    <text evidence="1">The sequence shown here is derived from an EMBL/GenBank/DDBJ whole genome shotgun (WGS) entry which is preliminary data.</text>
</comment>
<gene>
    <name evidence="1" type="ORF">BGZ95_007873</name>
</gene>
<feature type="non-terminal residue" evidence="1">
    <location>
        <position position="1"/>
    </location>
</feature>
<evidence type="ECO:0000313" key="1">
    <source>
        <dbReference type="EMBL" id="KAG0248742.1"/>
    </source>
</evidence>